<dbReference type="Proteomes" id="UP000077266">
    <property type="component" value="Unassembled WGS sequence"/>
</dbReference>
<dbReference type="Gene3D" id="2.40.70.10">
    <property type="entry name" value="Acid Proteases"/>
    <property type="match status" value="1"/>
</dbReference>
<dbReference type="CDD" id="cd00303">
    <property type="entry name" value="retropepsin_like"/>
    <property type="match status" value="1"/>
</dbReference>
<dbReference type="InParanoid" id="A0A165BNE3"/>
<keyword evidence="2" id="KW-1185">Reference proteome</keyword>
<reference evidence="1 2" key="1">
    <citation type="journal article" date="2016" name="Mol. Biol. Evol.">
        <title>Comparative Genomics of Early-Diverging Mushroom-Forming Fungi Provides Insights into the Origins of Lignocellulose Decay Capabilities.</title>
        <authorList>
            <person name="Nagy L.G."/>
            <person name="Riley R."/>
            <person name="Tritt A."/>
            <person name="Adam C."/>
            <person name="Daum C."/>
            <person name="Floudas D."/>
            <person name="Sun H."/>
            <person name="Yadav J.S."/>
            <person name="Pangilinan J."/>
            <person name="Larsson K.H."/>
            <person name="Matsuura K."/>
            <person name="Barry K."/>
            <person name="Labutti K."/>
            <person name="Kuo R."/>
            <person name="Ohm R.A."/>
            <person name="Bhattacharya S.S."/>
            <person name="Shirouzu T."/>
            <person name="Yoshinaga Y."/>
            <person name="Martin F.M."/>
            <person name="Grigoriev I.V."/>
            <person name="Hibbett D.S."/>
        </authorList>
    </citation>
    <scope>NUCLEOTIDE SEQUENCE [LARGE SCALE GENOMIC DNA]</scope>
    <source>
        <strain evidence="1 2">HHB12029</strain>
    </source>
</reference>
<evidence type="ECO:0000313" key="1">
    <source>
        <dbReference type="EMBL" id="KZV80957.1"/>
    </source>
</evidence>
<dbReference type="SUPFAM" id="SSF50630">
    <property type="entry name" value="Acid proteases"/>
    <property type="match status" value="1"/>
</dbReference>
<name>A0A165BNE3_EXIGL</name>
<proteinExistence type="predicted"/>
<dbReference type="OrthoDB" id="5596707at2759"/>
<evidence type="ECO:0000313" key="2">
    <source>
        <dbReference type="Proteomes" id="UP000077266"/>
    </source>
</evidence>
<protein>
    <recommendedName>
        <fullName evidence="3">Peptidase A2 domain-containing protein</fullName>
    </recommendedName>
</protein>
<dbReference type="Pfam" id="PF13650">
    <property type="entry name" value="Asp_protease_2"/>
    <property type="match status" value="1"/>
</dbReference>
<dbReference type="EMBL" id="KV426432">
    <property type="protein sequence ID" value="KZV80957.1"/>
    <property type="molecule type" value="Genomic_DNA"/>
</dbReference>
<organism evidence="1 2">
    <name type="scientific">Exidia glandulosa HHB12029</name>
    <dbReference type="NCBI Taxonomy" id="1314781"/>
    <lineage>
        <taxon>Eukaryota</taxon>
        <taxon>Fungi</taxon>
        <taxon>Dikarya</taxon>
        <taxon>Basidiomycota</taxon>
        <taxon>Agaricomycotina</taxon>
        <taxon>Agaricomycetes</taxon>
        <taxon>Auriculariales</taxon>
        <taxon>Exidiaceae</taxon>
        <taxon>Exidia</taxon>
    </lineage>
</organism>
<sequence>DALLDDGSTVCIMNKRLWESLRTSHPVDLTRVMHMETADGNVHTSRGVLENLPVTVGGIKYLLQVQVVDRAPFDLLLGRPFSTLAQTTVSNESNGNQTLVLRDPNSDRMVQINTKKR</sequence>
<dbReference type="InterPro" id="IPR021109">
    <property type="entry name" value="Peptidase_aspartic_dom_sf"/>
</dbReference>
<accession>A0A165BNE3</accession>
<gene>
    <name evidence="1" type="ORF">EXIGLDRAFT_561234</name>
</gene>
<dbReference type="STRING" id="1314781.A0A165BNE3"/>
<dbReference type="AlphaFoldDB" id="A0A165BNE3"/>
<evidence type="ECO:0008006" key="3">
    <source>
        <dbReference type="Google" id="ProtNLM"/>
    </source>
</evidence>
<feature type="non-terminal residue" evidence="1">
    <location>
        <position position="1"/>
    </location>
</feature>
<feature type="non-terminal residue" evidence="1">
    <location>
        <position position="117"/>
    </location>
</feature>